<organism evidence="1 2">
    <name type="scientific">Hypsizygus marmoreus</name>
    <name type="common">White beech mushroom</name>
    <name type="synonym">Agaricus marmoreus</name>
    <dbReference type="NCBI Taxonomy" id="39966"/>
    <lineage>
        <taxon>Eukaryota</taxon>
        <taxon>Fungi</taxon>
        <taxon>Dikarya</taxon>
        <taxon>Basidiomycota</taxon>
        <taxon>Agaricomycotina</taxon>
        <taxon>Agaricomycetes</taxon>
        <taxon>Agaricomycetidae</taxon>
        <taxon>Agaricales</taxon>
        <taxon>Tricholomatineae</taxon>
        <taxon>Lyophyllaceae</taxon>
        <taxon>Hypsizygus</taxon>
    </lineage>
</organism>
<dbReference type="AlphaFoldDB" id="A0A369J8Q6"/>
<sequence length="68" mass="7195">MLVRADNLKVVKAAAQLTKHVAKDTVIDAANDHKKAKTQKDTPASAGASAAISKAYLSESEYPERPAC</sequence>
<protein>
    <submittedName>
        <fullName evidence="1">Uncharacterized protein</fullName>
    </submittedName>
</protein>
<dbReference type="OrthoDB" id="3127958at2759"/>
<reference evidence="1" key="1">
    <citation type="submission" date="2018-04" db="EMBL/GenBank/DDBJ databases">
        <title>Whole genome sequencing of Hypsizygus marmoreus.</title>
        <authorList>
            <person name="Choi I.-G."/>
            <person name="Min B."/>
            <person name="Kim J.-G."/>
            <person name="Kim S."/>
            <person name="Oh Y.-L."/>
            <person name="Kong W.-S."/>
            <person name="Park H."/>
            <person name="Jeong J."/>
            <person name="Song E.-S."/>
        </authorList>
    </citation>
    <scope>NUCLEOTIDE SEQUENCE [LARGE SCALE GENOMIC DNA]</scope>
    <source>
        <strain evidence="1">51987-8</strain>
    </source>
</reference>
<evidence type="ECO:0000313" key="2">
    <source>
        <dbReference type="Proteomes" id="UP000076154"/>
    </source>
</evidence>
<keyword evidence="2" id="KW-1185">Reference proteome</keyword>
<evidence type="ECO:0000313" key="1">
    <source>
        <dbReference type="EMBL" id="RDB18499.1"/>
    </source>
</evidence>
<name>A0A369J8Q6_HYPMA</name>
<dbReference type="InParanoid" id="A0A369J8Q6"/>
<proteinExistence type="predicted"/>
<accession>A0A369J8Q6</accession>
<dbReference type="Proteomes" id="UP000076154">
    <property type="component" value="Unassembled WGS sequence"/>
</dbReference>
<dbReference type="EMBL" id="LUEZ02000101">
    <property type="protein sequence ID" value="RDB18499.1"/>
    <property type="molecule type" value="Genomic_DNA"/>
</dbReference>
<gene>
    <name evidence="1" type="ORF">Hypma_000255</name>
</gene>
<comment type="caution">
    <text evidence="1">The sequence shown here is derived from an EMBL/GenBank/DDBJ whole genome shotgun (WGS) entry which is preliminary data.</text>
</comment>